<keyword evidence="2" id="KW-1185">Reference proteome</keyword>
<dbReference type="AlphaFoldDB" id="A0AA35M9C5"/>
<evidence type="ECO:0000313" key="2">
    <source>
        <dbReference type="Proteomes" id="UP001160390"/>
    </source>
</evidence>
<reference evidence="1" key="1">
    <citation type="submission" date="2023-01" db="EMBL/GenBank/DDBJ databases">
        <authorList>
            <person name="Piombo E."/>
        </authorList>
    </citation>
    <scope>NUCLEOTIDE SEQUENCE</scope>
</reference>
<protein>
    <submittedName>
        <fullName evidence="1">Uncharacterized protein</fullName>
    </submittedName>
</protein>
<dbReference type="Gene3D" id="3.10.180.10">
    <property type="entry name" value="2,3-Dihydroxybiphenyl 1,2-Dioxygenase, domain 1"/>
    <property type="match status" value="1"/>
</dbReference>
<comment type="caution">
    <text evidence="1">The sequence shown here is derived from an EMBL/GenBank/DDBJ whole genome shotgun (WGS) entry which is preliminary data.</text>
</comment>
<gene>
    <name evidence="1" type="ORF">CCHLO57077_00007359</name>
</gene>
<dbReference type="InterPro" id="IPR029068">
    <property type="entry name" value="Glyas_Bleomycin-R_OHBP_Dase"/>
</dbReference>
<dbReference type="EMBL" id="CABFNP030001239">
    <property type="protein sequence ID" value="CAI6092933.1"/>
    <property type="molecule type" value="Genomic_DNA"/>
</dbReference>
<organism evidence="1 2">
    <name type="scientific">Clonostachys chloroleuca</name>
    <dbReference type="NCBI Taxonomy" id="1926264"/>
    <lineage>
        <taxon>Eukaryota</taxon>
        <taxon>Fungi</taxon>
        <taxon>Dikarya</taxon>
        <taxon>Ascomycota</taxon>
        <taxon>Pezizomycotina</taxon>
        <taxon>Sordariomycetes</taxon>
        <taxon>Hypocreomycetidae</taxon>
        <taxon>Hypocreales</taxon>
        <taxon>Bionectriaceae</taxon>
        <taxon>Clonostachys</taxon>
    </lineage>
</organism>
<sequence>MLLGSSFASSCEKKAEAAAESQHRQEIRSLGSVQNKNWPYEQIVAFRFPKPNNNLGIVIAHKERLADFLRLGTQVIDAKTSIEVILTLLLKNKEVTELATTNGDVADPFHEENNGPRFSIYIRSFADPDGHMREVNTDIDGTVAWDGQYPQGCKF</sequence>
<proteinExistence type="predicted"/>
<dbReference type="Proteomes" id="UP001160390">
    <property type="component" value="Unassembled WGS sequence"/>
</dbReference>
<name>A0AA35M9C5_9HYPO</name>
<evidence type="ECO:0000313" key="1">
    <source>
        <dbReference type="EMBL" id="CAI6092933.1"/>
    </source>
</evidence>
<accession>A0AA35M9C5</accession>